<evidence type="ECO:0000313" key="6">
    <source>
        <dbReference type="Proteomes" id="UP001211065"/>
    </source>
</evidence>
<dbReference type="Proteomes" id="UP001211065">
    <property type="component" value="Unassembled WGS sequence"/>
</dbReference>
<keyword evidence="4" id="KW-0788">Thiol protease</keyword>
<evidence type="ECO:0000313" key="5">
    <source>
        <dbReference type="EMBL" id="KAJ3220768.1"/>
    </source>
</evidence>
<protein>
    <submittedName>
        <fullName evidence="5">Uncharacterized protein</fullName>
    </submittedName>
</protein>
<accession>A0AAD5U3Q4</accession>
<sequence length="209" mass="23736">YGPFLSTKVNPTQLVAEYLDHKTFPMLPKKESRKFIITSMVLQVNSIGSHTVAAHLEDLKNSGQATPYDIIIHMGLNASSSLHNVEICALNYKVEKVDGCNFEEKLYEDGPEILSTTMNLNNSSLQKFVTSKKNNIQFSRDAGKYYCNEVFYDTVYTVIKHGLTTDKLAVPKNQCFKPKKHYEENLIPCFFLHVPLIEKVEPTADVKKK</sequence>
<dbReference type="SUPFAM" id="SSF53182">
    <property type="entry name" value="Pyrrolidone carboxyl peptidase (pyroglutamate aminopeptidase)"/>
    <property type="match status" value="1"/>
</dbReference>
<reference evidence="5" key="1">
    <citation type="submission" date="2020-05" db="EMBL/GenBank/DDBJ databases">
        <title>Phylogenomic resolution of chytrid fungi.</title>
        <authorList>
            <person name="Stajich J.E."/>
            <person name="Amses K."/>
            <person name="Simmons R."/>
            <person name="Seto K."/>
            <person name="Myers J."/>
            <person name="Bonds A."/>
            <person name="Quandt C.A."/>
            <person name="Barry K."/>
            <person name="Liu P."/>
            <person name="Grigoriev I."/>
            <person name="Longcore J.E."/>
            <person name="James T.Y."/>
        </authorList>
    </citation>
    <scope>NUCLEOTIDE SEQUENCE</scope>
    <source>
        <strain evidence="5">JEL0476</strain>
    </source>
</reference>
<dbReference type="Pfam" id="PF01470">
    <property type="entry name" value="Peptidase_C15"/>
    <property type="match status" value="1"/>
</dbReference>
<dbReference type="EMBL" id="JADGJW010000275">
    <property type="protein sequence ID" value="KAJ3220768.1"/>
    <property type="molecule type" value="Genomic_DNA"/>
</dbReference>
<dbReference type="PANTHER" id="PTHR23402:SF1">
    <property type="entry name" value="PYROGLUTAMYL-PEPTIDASE I"/>
    <property type="match status" value="1"/>
</dbReference>
<evidence type="ECO:0000256" key="4">
    <source>
        <dbReference type="ARBA" id="ARBA00022807"/>
    </source>
</evidence>
<organism evidence="5 6">
    <name type="scientific">Clydaea vesicula</name>
    <dbReference type="NCBI Taxonomy" id="447962"/>
    <lineage>
        <taxon>Eukaryota</taxon>
        <taxon>Fungi</taxon>
        <taxon>Fungi incertae sedis</taxon>
        <taxon>Chytridiomycota</taxon>
        <taxon>Chytridiomycota incertae sedis</taxon>
        <taxon>Chytridiomycetes</taxon>
        <taxon>Lobulomycetales</taxon>
        <taxon>Lobulomycetaceae</taxon>
        <taxon>Clydaea</taxon>
    </lineage>
</organism>
<evidence type="ECO:0000256" key="1">
    <source>
        <dbReference type="ARBA" id="ARBA00006641"/>
    </source>
</evidence>
<dbReference type="GO" id="GO:0006508">
    <property type="term" value="P:proteolysis"/>
    <property type="evidence" value="ECO:0007669"/>
    <property type="project" value="UniProtKB-KW"/>
</dbReference>
<gene>
    <name evidence="5" type="ORF">HK099_004032</name>
</gene>
<comment type="caution">
    <text evidence="5">The sequence shown here is derived from an EMBL/GenBank/DDBJ whole genome shotgun (WGS) entry which is preliminary data.</text>
</comment>
<comment type="similarity">
    <text evidence="1">Belongs to the peptidase C15 family.</text>
</comment>
<evidence type="ECO:0000256" key="3">
    <source>
        <dbReference type="ARBA" id="ARBA00022801"/>
    </source>
</evidence>
<dbReference type="PANTHER" id="PTHR23402">
    <property type="entry name" value="PROTEASE FAMILY C15 PYROGLUTAMYL-PEPTIDASE I-RELATED"/>
    <property type="match status" value="1"/>
</dbReference>
<dbReference type="Gene3D" id="3.40.630.20">
    <property type="entry name" value="Peptidase C15, pyroglutamyl peptidase I-like"/>
    <property type="match status" value="1"/>
</dbReference>
<name>A0AAD5U3Q4_9FUNG</name>
<keyword evidence="6" id="KW-1185">Reference proteome</keyword>
<keyword evidence="2" id="KW-0645">Protease</keyword>
<dbReference type="AlphaFoldDB" id="A0AAD5U3Q4"/>
<keyword evidence="3" id="KW-0378">Hydrolase</keyword>
<dbReference type="InterPro" id="IPR016125">
    <property type="entry name" value="Peptidase_C15-like"/>
</dbReference>
<feature type="non-terminal residue" evidence="5">
    <location>
        <position position="209"/>
    </location>
</feature>
<dbReference type="GO" id="GO:0008234">
    <property type="term" value="F:cysteine-type peptidase activity"/>
    <property type="evidence" value="ECO:0007669"/>
    <property type="project" value="UniProtKB-KW"/>
</dbReference>
<proteinExistence type="inferred from homology"/>
<dbReference type="InterPro" id="IPR036440">
    <property type="entry name" value="Peptidase_C15-like_sf"/>
</dbReference>
<evidence type="ECO:0000256" key="2">
    <source>
        <dbReference type="ARBA" id="ARBA00022670"/>
    </source>
</evidence>